<evidence type="ECO:0000313" key="2">
    <source>
        <dbReference type="EMBL" id="KAB2341534.1"/>
    </source>
</evidence>
<dbReference type="PANTHER" id="PTHR42964:SF1">
    <property type="entry name" value="POLYKETIDE BIOSYNTHESIS ENOYL-COA HYDRATASE PKSH-RELATED"/>
    <property type="match status" value="1"/>
</dbReference>
<dbReference type="InterPro" id="IPR029045">
    <property type="entry name" value="ClpP/crotonase-like_dom_sf"/>
</dbReference>
<evidence type="ECO:0000313" key="3">
    <source>
        <dbReference type="Proteomes" id="UP000468735"/>
    </source>
</evidence>
<dbReference type="SUPFAM" id="SSF52096">
    <property type="entry name" value="ClpP/crotonase"/>
    <property type="match status" value="1"/>
</dbReference>
<accession>A0A6H9Y934</accession>
<dbReference type="InterPro" id="IPR051683">
    <property type="entry name" value="Enoyl-CoA_Hydratase/Isomerase"/>
</dbReference>
<comment type="caution">
    <text evidence="2">The sequence shown here is derived from an EMBL/GenBank/DDBJ whole genome shotgun (WGS) entry which is preliminary data.</text>
</comment>
<gene>
    <name evidence="2" type="ORF">F8566_41055</name>
</gene>
<dbReference type="Gene3D" id="3.90.226.10">
    <property type="entry name" value="2-enoyl-CoA Hydratase, Chain A, domain 1"/>
    <property type="match status" value="1"/>
</dbReference>
<dbReference type="Pfam" id="PF00378">
    <property type="entry name" value="ECH_1"/>
    <property type="match status" value="1"/>
</dbReference>
<name>A0A6H9Y934_9ACTN</name>
<comment type="similarity">
    <text evidence="1">Belongs to the enoyl-CoA hydratase/isomerase family.</text>
</comment>
<organism evidence="2 3">
    <name type="scientific">Actinomadura rudentiformis</name>
    <dbReference type="NCBI Taxonomy" id="359158"/>
    <lineage>
        <taxon>Bacteria</taxon>
        <taxon>Bacillati</taxon>
        <taxon>Actinomycetota</taxon>
        <taxon>Actinomycetes</taxon>
        <taxon>Streptosporangiales</taxon>
        <taxon>Thermomonosporaceae</taxon>
        <taxon>Actinomadura</taxon>
    </lineage>
</organism>
<dbReference type="AlphaFoldDB" id="A0A6H9Y934"/>
<dbReference type="Proteomes" id="UP000468735">
    <property type="component" value="Unassembled WGS sequence"/>
</dbReference>
<keyword evidence="3" id="KW-1185">Reference proteome</keyword>
<dbReference type="GO" id="GO:0016853">
    <property type="term" value="F:isomerase activity"/>
    <property type="evidence" value="ECO:0007669"/>
    <property type="project" value="UniProtKB-KW"/>
</dbReference>
<dbReference type="PANTHER" id="PTHR42964">
    <property type="entry name" value="ENOYL-COA HYDRATASE"/>
    <property type="match status" value="1"/>
</dbReference>
<protein>
    <submittedName>
        <fullName evidence="2">Enoyl-CoA hydratase/isomerase family protein</fullName>
    </submittedName>
</protein>
<evidence type="ECO:0000256" key="1">
    <source>
        <dbReference type="ARBA" id="ARBA00005254"/>
    </source>
</evidence>
<keyword evidence="2" id="KW-0413">Isomerase</keyword>
<dbReference type="OrthoDB" id="3207739at2"/>
<dbReference type="RefSeq" id="WP_151568261.1">
    <property type="nucleotide sequence ID" value="NZ_WBMT01000025.1"/>
</dbReference>
<dbReference type="CDD" id="cd06558">
    <property type="entry name" value="crotonase-like"/>
    <property type="match status" value="1"/>
</dbReference>
<proteinExistence type="inferred from homology"/>
<dbReference type="InterPro" id="IPR001753">
    <property type="entry name" value="Enoyl-CoA_hydra/iso"/>
</dbReference>
<sequence>MIARLVDLLHEVELPLRLTTDGVPAEPLKVVDLQDAGSEVDEAQLAAHLGLRPQVIVGVLPDDPSPNALRLARACTVALTRSPLDAAQAVTVRDLDDAVATLSSQVSAAPVAAISLHQLLCVQEHLPVAQALMAESAMYSTLLAGAEFARWRAARPVRRAPETAEVVSVHREEDLLQIVLQRPARRNAYNRMMRDGLVDALTTATVDASLDVMLTGAGPDFCAGGDLDEFGSATDVSVAHLLRTGRSAGWLLHRLRERTAVRLHGHCIGAGIELPAFAGRVIAEACTAIRLPEVAMGLVPGAGGTVSIVRRIGRWRTAWLALSGQVVSAGLALDWGLVDEVEE</sequence>
<reference evidence="2 3" key="1">
    <citation type="submission" date="2019-09" db="EMBL/GenBank/DDBJ databases">
        <title>Actinomadura physcomitrii sp. nov., a novel actinomycete isolated from moss [Physcomitrium sphaericum (Ludw) Fuernr].</title>
        <authorList>
            <person name="Zhuang X."/>
            <person name="Liu C."/>
        </authorList>
    </citation>
    <scope>NUCLEOTIDE SEQUENCE [LARGE SCALE GENOMIC DNA]</scope>
    <source>
        <strain evidence="2 3">HMC1</strain>
    </source>
</reference>
<dbReference type="EMBL" id="WBMT01000025">
    <property type="protein sequence ID" value="KAB2341534.1"/>
    <property type="molecule type" value="Genomic_DNA"/>
</dbReference>